<reference evidence="2 3" key="1">
    <citation type="journal article" date="2009" name="Genome Res.">
        <title>Comparative genomics of protoploid Saccharomycetaceae.</title>
        <authorList>
            <consortium name="The Genolevures Consortium"/>
            <person name="Souciet J.-L."/>
            <person name="Dujon B."/>
            <person name="Gaillardin C."/>
            <person name="Johnston M."/>
            <person name="Baret P.V."/>
            <person name="Cliften P."/>
            <person name="Sherman D.J."/>
            <person name="Weissenbach J."/>
            <person name="Westhof E."/>
            <person name="Wincker P."/>
            <person name="Jubin C."/>
            <person name="Poulain J."/>
            <person name="Barbe V."/>
            <person name="Segurens B."/>
            <person name="Artiguenave F."/>
            <person name="Anthouard V."/>
            <person name="Vacherie B."/>
            <person name="Val M.-E."/>
            <person name="Fulton R.S."/>
            <person name="Minx P."/>
            <person name="Wilson R."/>
            <person name="Durrens P."/>
            <person name="Jean G."/>
            <person name="Marck C."/>
            <person name="Martin T."/>
            <person name="Nikolski M."/>
            <person name="Rolland T."/>
            <person name="Seret M.-L."/>
            <person name="Casaregola S."/>
            <person name="Despons L."/>
            <person name="Fairhead C."/>
            <person name="Fischer G."/>
            <person name="Lafontaine I."/>
            <person name="Leh V."/>
            <person name="Lemaire M."/>
            <person name="de Montigny J."/>
            <person name="Neuveglise C."/>
            <person name="Thierry A."/>
            <person name="Blanc-Lenfle I."/>
            <person name="Bleykasten C."/>
            <person name="Diffels J."/>
            <person name="Fritsch E."/>
            <person name="Frangeul L."/>
            <person name="Goeffon A."/>
            <person name="Jauniaux N."/>
            <person name="Kachouri-Lafond R."/>
            <person name="Payen C."/>
            <person name="Potier S."/>
            <person name="Pribylova L."/>
            <person name="Ozanne C."/>
            <person name="Richard G.-F."/>
            <person name="Sacerdot C."/>
            <person name="Straub M.-L."/>
            <person name="Talla E."/>
        </authorList>
    </citation>
    <scope>NUCLEOTIDE SEQUENCE [LARGE SCALE GENOMIC DNA]</scope>
    <source>
        <strain evidence="3">ATCC 56472 / CBS 6340 / NRRL Y-8284</strain>
    </source>
</reference>
<gene>
    <name evidence="2" type="ordered locus">KLTH0E02244g</name>
</gene>
<feature type="region of interest" description="Disordered" evidence="1">
    <location>
        <begin position="108"/>
        <end position="129"/>
    </location>
</feature>
<dbReference type="Proteomes" id="UP000002036">
    <property type="component" value="Chromosome E"/>
</dbReference>
<dbReference type="STRING" id="559295.C5DH89"/>
<organism evidence="2 3">
    <name type="scientific">Lachancea thermotolerans (strain ATCC 56472 / CBS 6340 / NRRL Y-8284)</name>
    <name type="common">Yeast</name>
    <name type="synonym">Kluyveromyces thermotolerans</name>
    <dbReference type="NCBI Taxonomy" id="559295"/>
    <lineage>
        <taxon>Eukaryota</taxon>
        <taxon>Fungi</taxon>
        <taxon>Dikarya</taxon>
        <taxon>Ascomycota</taxon>
        <taxon>Saccharomycotina</taxon>
        <taxon>Saccharomycetes</taxon>
        <taxon>Saccharomycetales</taxon>
        <taxon>Saccharomycetaceae</taxon>
        <taxon>Lachancea</taxon>
    </lineage>
</organism>
<dbReference type="RefSeq" id="XP_002553587.1">
    <property type="nucleotide sequence ID" value="XM_002553541.1"/>
</dbReference>
<keyword evidence="3" id="KW-1185">Reference proteome</keyword>
<evidence type="ECO:0000313" key="3">
    <source>
        <dbReference type="Proteomes" id="UP000002036"/>
    </source>
</evidence>
<evidence type="ECO:0000256" key="1">
    <source>
        <dbReference type="SAM" id="MobiDB-lite"/>
    </source>
</evidence>
<proteinExistence type="predicted"/>
<dbReference type="OrthoDB" id="4038621at2759"/>
<dbReference type="GeneID" id="8291726"/>
<dbReference type="KEGG" id="lth:KLTH0E02244g"/>
<sequence length="129" mass="14410">MYRDSHFQSHHMLRSHHVLYLDWNNDVFTAPDQPVSNAPRAGSSALPINPFWDYFHDDDDWDRFHPLQVDCSGQLTAMPPLVPTPTALGSLFAPRRAELGAWRDTGDLTSADLADRDPDAQAQGQGPDA</sequence>
<dbReference type="HOGENOM" id="CLU_2133960_0_0_1"/>
<dbReference type="AlphaFoldDB" id="C5DH89"/>
<accession>C5DH89</accession>
<dbReference type="InParanoid" id="C5DH89"/>
<dbReference type="eggNOG" id="ENOG502S9HM">
    <property type="taxonomic scope" value="Eukaryota"/>
</dbReference>
<dbReference type="OMA" id="QHHHFAR"/>
<evidence type="ECO:0000313" key="2">
    <source>
        <dbReference type="EMBL" id="CAR23150.1"/>
    </source>
</evidence>
<protein>
    <submittedName>
        <fullName evidence="2">KLTH0E02244p</fullName>
    </submittedName>
</protein>
<dbReference type="EMBL" id="CU928169">
    <property type="protein sequence ID" value="CAR23150.1"/>
    <property type="molecule type" value="Genomic_DNA"/>
</dbReference>
<dbReference type="FunCoup" id="C5DH89">
    <property type="interactions" value="237"/>
</dbReference>
<name>C5DH89_LACTC</name>